<dbReference type="Pfam" id="PF02678">
    <property type="entry name" value="Pirin"/>
    <property type="match status" value="1"/>
</dbReference>
<comment type="caution">
    <text evidence="3">The sequence shown here is derived from an EMBL/GenBank/DDBJ whole genome shotgun (WGS) entry which is preliminary data.</text>
</comment>
<dbReference type="Gene3D" id="2.60.120.10">
    <property type="entry name" value="Jelly Rolls"/>
    <property type="match status" value="1"/>
</dbReference>
<reference evidence="3 4" key="2">
    <citation type="submission" date="2018-03" db="EMBL/GenBank/DDBJ databases">
        <title>Draft genome of Pseudomonas putida strain KT-27.</title>
        <authorList>
            <person name="Yoshizawa S."/>
            <person name="Khan N.H."/>
            <person name="Nishimura M."/>
            <person name="Chiura H.X."/>
            <person name="Ogura Y."/>
            <person name="Hayashi T."/>
            <person name="Kogure K."/>
        </authorList>
    </citation>
    <scope>NUCLEOTIDE SEQUENCE [LARGE SCALE GENOMIC DNA]</scope>
    <source>
        <strain evidence="3 4">KT-27</strain>
    </source>
</reference>
<reference evidence="3 4" key="1">
    <citation type="submission" date="2016-08" db="EMBL/GenBank/DDBJ databases">
        <authorList>
            <person name="Seilhamer J.J."/>
        </authorList>
    </citation>
    <scope>NUCLEOTIDE SEQUENCE [LARGE SCALE GENOMIC DNA]</scope>
    <source>
        <strain evidence="3 4">KT-27</strain>
    </source>
</reference>
<evidence type="ECO:0000259" key="2">
    <source>
        <dbReference type="Pfam" id="PF02678"/>
    </source>
</evidence>
<accession>A0A2S3WCH5</accession>
<proteinExistence type="inferred from homology"/>
<sequence length="83" mass="9112">MSRPLIIRPRAETIAGQPILRPPPSAQCRSVGPFVFFDHMLATDYAAGSGMDIHQHPHIGLATLTYLFEGELPAARRWMGRGG</sequence>
<evidence type="ECO:0000313" key="3">
    <source>
        <dbReference type="EMBL" id="POF88629.1"/>
    </source>
</evidence>
<evidence type="ECO:0000313" key="4">
    <source>
        <dbReference type="Proteomes" id="UP000237194"/>
    </source>
</evidence>
<dbReference type="InterPro" id="IPR011051">
    <property type="entry name" value="RmlC_Cupin_sf"/>
</dbReference>
<organism evidence="3 4">
    <name type="scientific">Pseudomonas putida</name>
    <name type="common">Arthrobacter siderocapsulatus</name>
    <dbReference type="NCBI Taxonomy" id="303"/>
    <lineage>
        <taxon>Bacteria</taxon>
        <taxon>Pseudomonadati</taxon>
        <taxon>Pseudomonadota</taxon>
        <taxon>Gammaproteobacteria</taxon>
        <taxon>Pseudomonadales</taxon>
        <taxon>Pseudomonadaceae</taxon>
        <taxon>Pseudomonas</taxon>
    </lineage>
</organism>
<dbReference type="Proteomes" id="UP000237194">
    <property type="component" value="Unassembled WGS sequence"/>
</dbReference>
<protein>
    <recommendedName>
        <fullName evidence="2">Pirin N-terminal domain-containing protein</fullName>
    </recommendedName>
</protein>
<name>A0A2S3WCH5_PSEPU</name>
<dbReference type="AlphaFoldDB" id="A0A2S3WCH5"/>
<comment type="similarity">
    <text evidence="1">Belongs to the pirin family.</text>
</comment>
<feature type="domain" description="Pirin N-terminal" evidence="2">
    <location>
        <begin position="26"/>
        <end position="72"/>
    </location>
</feature>
<dbReference type="InterPro" id="IPR003829">
    <property type="entry name" value="Pirin_N_dom"/>
</dbReference>
<dbReference type="SUPFAM" id="SSF51182">
    <property type="entry name" value="RmlC-like cupins"/>
    <property type="match status" value="1"/>
</dbReference>
<dbReference type="InterPro" id="IPR014710">
    <property type="entry name" value="RmlC-like_jellyroll"/>
</dbReference>
<dbReference type="EMBL" id="MIND01000018">
    <property type="protein sequence ID" value="POF88629.1"/>
    <property type="molecule type" value="Genomic_DNA"/>
</dbReference>
<evidence type="ECO:0000256" key="1">
    <source>
        <dbReference type="RuleBase" id="RU003457"/>
    </source>
</evidence>
<gene>
    <name evidence="3" type="ORF">BGP80_11890</name>
</gene>